<sequence length="210" mass="23626">MSDTADFGISLMDLRKTSTNRCIQRLSDSMGALQIWVLTFIFIDIFMLMLTFLMMTWEYTERVKTKKCKQKAHPTVLTRGMLEALKAARKRAVAKANQVEYKPELFAVDPDKTIVEYNAEMTDEEYAAVLAKKKQEEHTAQGLTEEHTARMGGEDTLKAITTVKKPEAVKSKSLTRKNEPQLLESQSFAHSSDGKAGSKKGATKDEKKLA</sequence>
<evidence type="ECO:0000313" key="4">
    <source>
        <dbReference type="Proteomes" id="UP000095284"/>
    </source>
</evidence>
<evidence type="ECO:0000313" key="6">
    <source>
        <dbReference type="WBParaSite" id="BXY_1065500.1"/>
    </source>
</evidence>
<protein>
    <submittedName>
        <fullName evidence="3">(pine wood nematode) hypothetical protein</fullName>
    </submittedName>
</protein>
<organism evidence="4 6">
    <name type="scientific">Bursaphelenchus xylophilus</name>
    <name type="common">Pinewood nematode worm</name>
    <name type="synonym">Aphelenchoides xylophilus</name>
    <dbReference type="NCBI Taxonomy" id="6326"/>
    <lineage>
        <taxon>Eukaryota</taxon>
        <taxon>Metazoa</taxon>
        <taxon>Ecdysozoa</taxon>
        <taxon>Nematoda</taxon>
        <taxon>Chromadorea</taxon>
        <taxon>Rhabditida</taxon>
        <taxon>Tylenchina</taxon>
        <taxon>Tylenchomorpha</taxon>
        <taxon>Aphelenchoidea</taxon>
        <taxon>Aphelenchoididae</taxon>
        <taxon>Bursaphelenchus</taxon>
    </lineage>
</organism>
<feature type="region of interest" description="Disordered" evidence="1">
    <location>
        <begin position="137"/>
        <end position="156"/>
    </location>
</feature>
<evidence type="ECO:0000256" key="1">
    <source>
        <dbReference type="SAM" id="MobiDB-lite"/>
    </source>
</evidence>
<evidence type="ECO:0000313" key="3">
    <source>
        <dbReference type="EMBL" id="CAD5214238.1"/>
    </source>
</evidence>
<dbReference type="AlphaFoldDB" id="A0A1I7SCA4"/>
<keyword evidence="2" id="KW-0472">Membrane</keyword>
<dbReference type="EMBL" id="CAJFCV020000002">
    <property type="protein sequence ID" value="CAG9094475.1"/>
    <property type="molecule type" value="Genomic_DNA"/>
</dbReference>
<keyword evidence="2" id="KW-0812">Transmembrane</keyword>
<dbReference type="Proteomes" id="UP000582659">
    <property type="component" value="Unassembled WGS sequence"/>
</dbReference>
<keyword evidence="2" id="KW-1133">Transmembrane helix</keyword>
<gene>
    <name evidence="3" type="ORF">BXYJ_LOCUS3430</name>
</gene>
<feature type="region of interest" description="Disordered" evidence="1">
    <location>
        <begin position="161"/>
        <end position="210"/>
    </location>
</feature>
<reference evidence="6" key="1">
    <citation type="submission" date="2016-11" db="UniProtKB">
        <authorList>
            <consortium name="WormBaseParasite"/>
        </authorList>
    </citation>
    <scope>IDENTIFICATION</scope>
</reference>
<proteinExistence type="predicted"/>
<accession>A0A1I7SCA4</accession>
<feature type="transmembrane region" description="Helical" evidence="2">
    <location>
        <begin position="35"/>
        <end position="57"/>
    </location>
</feature>
<evidence type="ECO:0000256" key="2">
    <source>
        <dbReference type="SAM" id="Phobius"/>
    </source>
</evidence>
<name>A0A1I7SCA4_BURXY</name>
<dbReference type="Proteomes" id="UP000659654">
    <property type="component" value="Unassembled WGS sequence"/>
</dbReference>
<dbReference type="EMBL" id="CAJFDI010000002">
    <property type="protein sequence ID" value="CAD5214238.1"/>
    <property type="molecule type" value="Genomic_DNA"/>
</dbReference>
<evidence type="ECO:0000313" key="5">
    <source>
        <dbReference type="Proteomes" id="UP000659654"/>
    </source>
</evidence>
<keyword evidence="5" id="KW-1185">Reference proteome</keyword>
<reference evidence="3" key="2">
    <citation type="submission" date="2020-09" db="EMBL/GenBank/DDBJ databases">
        <authorList>
            <person name="Kikuchi T."/>
        </authorList>
    </citation>
    <scope>NUCLEOTIDE SEQUENCE</scope>
    <source>
        <strain evidence="3">Ka4C1</strain>
    </source>
</reference>
<dbReference type="Proteomes" id="UP000095284">
    <property type="component" value="Unplaced"/>
</dbReference>
<dbReference type="WBParaSite" id="BXY_1065500.1">
    <property type="protein sequence ID" value="BXY_1065500.1"/>
    <property type="gene ID" value="BXY_1065500"/>
</dbReference>